<dbReference type="AlphaFoldDB" id="B0BYH9"/>
<feature type="domain" description="HTH tetR-type" evidence="4">
    <location>
        <begin position="5"/>
        <end position="65"/>
    </location>
</feature>
<dbReference type="Pfam" id="PF00440">
    <property type="entry name" value="TetR_N"/>
    <property type="match status" value="1"/>
</dbReference>
<evidence type="ECO:0000256" key="1">
    <source>
        <dbReference type="ARBA" id="ARBA00023125"/>
    </source>
</evidence>
<evidence type="ECO:0000313" key="6">
    <source>
        <dbReference type="Proteomes" id="UP000000268"/>
    </source>
</evidence>
<dbReference type="GO" id="GO:0006310">
    <property type="term" value="P:DNA recombination"/>
    <property type="evidence" value="ECO:0007669"/>
    <property type="project" value="UniProtKB-KW"/>
</dbReference>
<dbReference type="HOGENOM" id="CLU_656742_0_0_3"/>
<dbReference type="Gene3D" id="1.10.10.60">
    <property type="entry name" value="Homeodomain-like"/>
    <property type="match status" value="1"/>
</dbReference>
<dbReference type="PROSITE" id="PS50977">
    <property type="entry name" value="HTH_TETR_2"/>
    <property type="match status" value="1"/>
</dbReference>
<dbReference type="Gene3D" id="1.10.443.10">
    <property type="entry name" value="Intergrase catalytic core"/>
    <property type="match status" value="1"/>
</dbReference>
<dbReference type="SUPFAM" id="SSF46689">
    <property type="entry name" value="Homeodomain-like"/>
    <property type="match status" value="1"/>
</dbReference>
<keyword evidence="2" id="KW-0233">DNA recombination</keyword>
<dbReference type="GO" id="GO:0003700">
    <property type="term" value="F:DNA-binding transcription factor activity"/>
    <property type="evidence" value="ECO:0007669"/>
    <property type="project" value="TreeGrafter"/>
</dbReference>
<dbReference type="PRINTS" id="PR00455">
    <property type="entry name" value="HTHTETR"/>
</dbReference>
<dbReference type="eggNOG" id="COG1309">
    <property type="taxonomic scope" value="Bacteria"/>
</dbReference>
<dbReference type="Proteomes" id="UP000000268">
    <property type="component" value="Chromosome"/>
</dbReference>
<dbReference type="InterPro" id="IPR001647">
    <property type="entry name" value="HTH_TetR"/>
</dbReference>
<keyword evidence="1 3" id="KW-0238">DNA-binding</keyword>
<evidence type="ECO:0000256" key="2">
    <source>
        <dbReference type="ARBA" id="ARBA00023172"/>
    </source>
</evidence>
<dbReference type="InterPro" id="IPR011010">
    <property type="entry name" value="DNA_brk_join_enz"/>
</dbReference>
<evidence type="ECO:0000256" key="3">
    <source>
        <dbReference type="PROSITE-ProRule" id="PRU00335"/>
    </source>
</evidence>
<evidence type="ECO:0000313" key="5">
    <source>
        <dbReference type="EMBL" id="ABW25864.1"/>
    </source>
</evidence>
<dbReference type="GO" id="GO:0000976">
    <property type="term" value="F:transcription cis-regulatory region binding"/>
    <property type="evidence" value="ECO:0007669"/>
    <property type="project" value="TreeGrafter"/>
</dbReference>
<accession>B0BYH9</accession>
<dbReference type="RefSeq" id="WP_010479239.1">
    <property type="nucleotide sequence ID" value="NC_009925.1"/>
</dbReference>
<dbReference type="OrthoDB" id="277085at2"/>
<dbReference type="PANTHER" id="PTHR30055:SF226">
    <property type="entry name" value="HTH-TYPE TRANSCRIPTIONAL REGULATOR PKSA"/>
    <property type="match status" value="1"/>
</dbReference>
<dbReference type="EMBL" id="CP000828">
    <property type="protein sequence ID" value="ABW25864.1"/>
    <property type="molecule type" value="Genomic_DNA"/>
</dbReference>
<proteinExistence type="predicted"/>
<keyword evidence="6" id="KW-1185">Reference proteome</keyword>
<reference evidence="5 6" key="1">
    <citation type="journal article" date="2008" name="Proc. Natl. Acad. Sci. U.S.A.">
        <title>Niche adaptation and genome expansion in the chlorophyll d-producing cyanobacterium Acaryochloris marina.</title>
        <authorList>
            <person name="Swingley W.D."/>
            <person name="Chen M."/>
            <person name="Cheung P.C."/>
            <person name="Conrad A.L."/>
            <person name="Dejesa L.C."/>
            <person name="Hao J."/>
            <person name="Honchak B.M."/>
            <person name="Karbach L.E."/>
            <person name="Kurdoglu A."/>
            <person name="Lahiri S."/>
            <person name="Mastrian S.D."/>
            <person name="Miyashita H."/>
            <person name="Page L."/>
            <person name="Ramakrishna P."/>
            <person name="Satoh S."/>
            <person name="Sattley W.M."/>
            <person name="Shimada Y."/>
            <person name="Taylor H.L."/>
            <person name="Tomo T."/>
            <person name="Tsuchiya T."/>
            <person name="Wang Z.T."/>
            <person name="Raymond J."/>
            <person name="Mimuro M."/>
            <person name="Blankenship R.E."/>
            <person name="Touchman J.W."/>
        </authorList>
    </citation>
    <scope>NUCLEOTIDE SEQUENCE [LARGE SCALE GENOMIC DNA]</scope>
    <source>
        <strain evidence="6">MBIC 11017</strain>
    </source>
</reference>
<dbReference type="Gene3D" id="1.10.357.10">
    <property type="entry name" value="Tetracycline Repressor, domain 2"/>
    <property type="match status" value="1"/>
</dbReference>
<gene>
    <name evidence="5" type="ordered locus">AM1_0820</name>
</gene>
<protein>
    <submittedName>
        <fullName evidence="5">Transcriptional Regulator, TetR family</fullName>
    </submittedName>
</protein>
<evidence type="ECO:0000259" key="4">
    <source>
        <dbReference type="PROSITE" id="PS50977"/>
    </source>
</evidence>
<dbReference type="SUPFAM" id="SSF56349">
    <property type="entry name" value="DNA breaking-rejoining enzymes"/>
    <property type="match status" value="1"/>
</dbReference>
<dbReference type="InterPro" id="IPR050109">
    <property type="entry name" value="HTH-type_TetR-like_transc_reg"/>
</dbReference>
<dbReference type="InterPro" id="IPR013762">
    <property type="entry name" value="Integrase-like_cat_sf"/>
</dbReference>
<dbReference type="InterPro" id="IPR009057">
    <property type="entry name" value="Homeodomain-like_sf"/>
</dbReference>
<organism evidence="5 6">
    <name type="scientific">Acaryochloris marina (strain MBIC 11017)</name>
    <dbReference type="NCBI Taxonomy" id="329726"/>
    <lineage>
        <taxon>Bacteria</taxon>
        <taxon>Bacillati</taxon>
        <taxon>Cyanobacteriota</taxon>
        <taxon>Cyanophyceae</taxon>
        <taxon>Acaryochloridales</taxon>
        <taxon>Acaryochloridaceae</taxon>
        <taxon>Acaryochloris</taxon>
    </lineage>
</organism>
<dbReference type="STRING" id="329726.AM1_0820"/>
<dbReference type="KEGG" id="amr:AM1_0820"/>
<feature type="DNA-binding region" description="H-T-H motif" evidence="3">
    <location>
        <begin position="28"/>
        <end position="47"/>
    </location>
</feature>
<name>B0BYH9_ACAM1</name>
<sequence length="403" mass="45371">MSSQSSTRQRLIQSALQLFITQGISGTTTRQIAEAAEVNEVTLFRHFGSKHGLLLGVLEESTAFQSLGQALNRQNQSAASTEQAFQEYASYCLHALEQVPDLIRSLVGEANQYPADNRLALGKRMTEITQYMAQYLESFMAERQLTPQFSTEKLASLLECLLLGYAVIEFTSEYHQLWHHQDDFLEHAVQMILFGSIASDTFRDSPPQPTTVADLPAETVHLILRQAKKQSTQDHALAYVLFGAGLSSPEVIGLLRSQQISNNQQHLLQIQASRQVAVNQWVMGKRVGSYTSNPLTKWLKSRKDDEPTMFVDDQQQPLTPTTLADRWKSWTEGMTTLAGHPPHLEQAQQTWCIDMLMRGVTLDNLSLLTGWTLEQLHPYDQRAKEKAALEQATRLDQKPSSKD</sequence>
<dbReference type="GO" id="GO:0015074">
    <property type="term" value="P:DNA integration"/>
    <property type="evidence" value="ECO:0007669"/>
    <property type="project" value="InterPro"/>
</dbReference>
<dbReference type="PANTHER" id="PTHR30055">
    <property type="entry name" value="HTH-TYPE TRANSCRIPTIONAL REGULATOR RUTR"/>
    <property type="match status" value="1"/>
</dbReference>